<feature type="transmembrane region" description="Helical" evidence="1">
    <location>
        <begin position="115"/>
        <end position="134"/>
    </location>
</feature>
<keyword evidence="1" id="KW-0472">Membrane</keyword>
<evidence type="ECO:0000313" key="3">
    <source>
        <dbReference type="Proteomes" id="UP000293162"/>
    </source>
</evidence>
<evidence type="ECO:0008006" key="4">
    <source>
        <dbReference type="Google" id="ProtNLM"/>
    </source>
</evidence>
<accession>A0A4Q5M3L7</accession>
<dbReference type="EMBL" id="SEWF01000005">
    <property type="protein sequence ID" value="RYU96911.1"/>
    <property type="molecule type" value="Genomic_DNA"/>
</dbReference>
<evidence type="ECO:0000313" key="2">
    <source>
        <dbReference type="EMBL" id="RYU96911.1"/>
    </source>
</evidence>
<protein>
    <recommendedName>
        <fullName evidence="4">PKD domain-containing protein</fullName>
    </recommendedName>
</protein>
<reference evidence="2 3" key="1">
    <citation type="submission" date="2019-02" db="EMBL/GenBank/DDBJ databases">
        <title>Bacterial novel species Emticicia sp. 17J42-9 isolated from soil.</title>
        <authorList>
            <person name="Jung H.-Y."/>
        </authorList>
    </citation>
    <scope>NUCLEOTIDE SEQUENCE [LARGE SCALE GENOMIC DNA]</scope>
    <source>
        <strain evidence="2 3">17J42-9</strain>
    </source>
</reference>
<dbReference type="OrthoDB" id="639802at2"/>
<keyword evidence="1" id="KW-0812">Transmembrane</keyword>
<sequence length="417" mass="48065">MNNERFYIEKCKEIVETQLSWGDSAHWQNQDFEELSELIFAKTKVSLSNSTLKRIWGKVKYDSTPNLATLNVLAQFIGYENWREFLKNGAIIYEQPFTLDEPEPTIRTEYVPKKFNWGLVATVIILFTGVLWAFQNKSNGLTYRNIYFTSKPVAKGLPNTVIFQYNAADSNADSVFIQQNWDPSRRFKVDKYKHEYTSTYYAPGYFQAKLILNNTIVKEHDLFIESDGWLGMIDKEPIPAYLFRHEIEKIDEHKPLRIDEKDFESLGIDLNKEKLWSSIHKVSGKNTVSSEHFLMETEVKHTFSRGEGVCQYTRIVLLGTEGIIAIPLSIKGCVGEIHLNVGAKTREGRTNDLSDFGVDFQDFVKVKCEVQNQKIKIWVGEKLAYQGDFTKPIGKIVGTRIRFMGTGVVRSYDIKEI</sequence>
<name>A0A4Q5M3L7_9BACT</name>
<dbReference type="AlphaFoldDB" id="A0A4Q5M3L7"/>
<dbReference type="RefSeq" id="WP_130019866.1">
    <property type="nucleotide sequence ID" value="NZ_SEWF01000005.1"/>
</dbReference>
<keyword evidence="3" id="KW-1185">Reference proteome</keyword>
<comment type="caution">
    <text evidence="2">The sequence shown here is derived from an EMBL/GenBank/DDBJ whole genome shotgun (WGS) entry which is preliminary data.</text>
</comment>
<gene>
    <name evidence="2" type="ORF">EWM59_05120</name>
</gene>
<organism evidence="2 3">
    <name type="scientific">Emticicia agri</name>
    <dbReference type="NCBI Taxonomy" id="2492393"/>
    <lineage>
        <taxon>Bacteria</taxon>
        <taxon>Pseudomonadati</taxon>
        <taxon>Bacteroidota</taxon>
        <taxon>Cytophagia</taxon>
        <taxon>Cytophagales</taxon>
        <taxon>Leadbetterellaceae</taxon>
        <taxon>Emticicia</taxon>
    </lineage>
</organism>
<proteinExistence type="predicted"/>
<evidence type="ECO:0000256" key="1">
    <source>
        <dbReference type="SAM" id="Phobius"/>
    </source>
</evidence>
<keyword evidence="1" id="KW-1133">Transmembrane helix</keyword>
<dbReference type="Proteomes" id="UP000293162">
    <property type="component" value="Unassembled WGS sequence"/>
</dbReference>